<evidence type="ECO:0000259" key="6">
    <source>
        <dbReference type="Pfam" id="PF02350"/>
    </source>
</evidence>
<organism evidence="7 8">
    <name type="scientific">Paenibacillus faecis</name>
    <dbReference type="NCBI Taxonomy" id="862114"/>
    <lineage>
        <taxon>Bacteria</taxon>
        <taxon>Bacillati</taxon>
        <taxon>Bacillota</taxon>
        <taxon>Bacilli</taxon>
        <taxon>Bacillales</taxon>
        <taxon>Paenibacillaceae</taxon>
        <taxon>Paenibacillus</taxon>
    </lineage>
</organism>
<feature type="domain" description="UDP-N-acetylglucosamine 2-epimerase" evidence="6">
    <location>
        <begin position="26"/>
        <end position="364"/>
    </location>
</feature>
<evidence type="ECO:0000313" key="8">
    <source>
        <dbReference type="Proteomes" id="UP000325218"/>
    </source>
</evidence>
<evidence type="ECO:0000256" key="1">
    <source>
        <dbReference type="ARBA" id="ARBA00023235"/>
    </source>
</evidence>
<dbReference type="PANTHER" id="PTHR43174:SF2">
    <property type="entry name" value="UDP-N-ACETYLGLUCOSAMINE 2-EPIMERASE"/>
    <property type="match status" value="1"/>
</dbReference>
<dbReference type="Proteomes" id="UP000325218">
    <property type="component" value="Unassembled WGS sequence"/>
</dbReference>
<dbReference type="PANTHER" id="PTHR43174">
    <property type="entry name" value="UDP-N-ACETYLGLUCOSAMINE 2-EPIMERASE"/>
    <property type="match status" value="1"/>
</dbReference>
<name>A0A5D0CPP0_9BACL</name>
<dbReference type="FunFam" id="3.40.50.2000:FF:000043">
    <property type="entry name" value="UDP-N-acetylglucosamine 2-epimerase"/>
    <property type="match status" value="1"/>
</dbReference>
<evidence type="ECO:0000256" key="5">
    <source>
        <dbReference type="RuleBase" id="RU003513"/>
    </source>
</evidence>
<dbReference type="InterPro" id="IPR029767">
    <property type="entry name" value="WecB-like"/>
</dbReference>
<dbReference type="SUPFAM" id="SSF53756">
    <property type="entry name" value="UDP-Glycosyltransferase/glycogen phosphorylase"/>
    <property type="match status" value="1"/>
</dbReference>
<evidence type="ECO:0000256" key="3">
    <source>
        <dbReference type="ARBA" id="ARBA00038858"/>
    </source>
</evidence>
<dbReference type="CDD" id="cd03786">
    <property type="entry name" value="GTB_UDP-GlcNAc_2-Epimerase"/>
    <property type="match status" value="1"/>
</dbReference>
<sequence>MSKIKVMTVFGVRPEAIKMAPLILELQKHPEDIESVVCVTAQHREMLDQVLDVFRIVPDYDLDVMKPNQSLNEITLRVLEGLEKVLREAKPDIVLVHGDTLTTFLASYAAFLQQIKIGHVEAGLRTWNKLSPYPEEMNRQLTGVLADLHFAPTDWSAGNLRKENKPESSIYITGNTVTDVFQYTVQPSYNNSVLEWAAGKRLILMTAHRRESQGEPHRNIFRAVKRIADEFEDIAIVYPVHPSPAVKEPAYETLGNHPRIKLIEPLDVVDLHNFYPKTHLILTDSGGLQEEAPSFGVPVLVLRDTTERPEGIEAGTLELVGTDEEMVYERTKALLTDRELYESMSRAANPYGDGKASERIVNAIRHHFGILSDRPEQFHRKFTK</sequence>
<dbReference type="EC" id="5.1.3.14" evidence="3"/>
<dbReference type="GO" id="GO:0008761">
    <property type="term" value="F:UDP-N-acetylglucosamine 2-epimerase activity"/>
    <property type="evidence" value="ECO:0007669"/>
    <property type="project" value="UniProtKB-EC"/>
</dbReference>
<gene>
    <name evidence="7" type="ORF">FRY98_14320</name>
</gene>
<dbReference type="Pfam" id="PF02350">
    <property type="entry name" value="Epimerase_2"/>
    <property type="match status" value="1"/>
</dbReference>
<comment type="similarity">
    <text evidence="2 5">Belongs to the UDP-N-acetylglucosamine 2-epimerase family.</text>
</comment>
<dbReference type="OrthoDB" id="9803238at2"/>
<dbReference type="InterPro" id="IPR003331">
    <property type="entry name" value="UDP_GlcNAc_Epimerase_2_dom"/>
</dbReference>
<dbReference type="RefSeq" id="WP_148452998.1">
    <property type="nucleotide sequence ID" value="NZ_VSDO01000003.1"/>
</dbReference>
<protein>
    <recommendedName>
        <fullName evidence="3">UDP-N-acetylglucosamine 2-epimerase (non-hydrolyzing)</fullName>
        <ecNumber evidence="3">5.1.3.14</ecNumber>
    </recommendedName>
    <alternativeName>
        <fullName evidence="4">UDP-GlcNAc-2-epimerase</fullName>
    </alternativeName>
</protein>
<evidence type="ECO:0000256" key="4">
    <source>
        <dbReference type="ARBA" id="ARBA00079400"/>
    </source>
</evidence>
<dbReference type="NCBIfam" id="TIGR00236">
    <property type="entry name" value="wecB"/>
    <property type="match status" value="1"/>
</dbReference>
<keyword evidence="1 5" id="KW-0413">Isomerase</keyword>
<accession>A0A5D0CPP0</accession>
<evidence type="ECO:0000313" key="7">
    <source>
        <dbReference type="EMBL" id="TYA11919.1"/>
    </source>
</evidence>
<dbReference type="AlphaFoldDB" id="A0A5D0CPP0"/>
<reference evidence="7 8" key="1">
    <citation type="submission" date="2019-08" db="EMBL/GenBank/DDBJ databases">
        <title>Genome sequencing of Paenibacillus faecis DSM 23593(T).</title>
        <authorList>
            <person name="Kook J.-K."/>
            <person name="Park S.-N."/>
            <person name="Lim Y.K."/>
        </authorList>
    </citation>
    <scope>NUCLEOTIDE SEQUENCE [LARGE SCALE GENOMIC DNA]</scope>
    <source>
        <strain evidence="7 8">DSM 23593</strain>
    </source>
</reference>
<proteinExistence type="inferred from homology"/>
<dbReference type="EMBL" id="VSDO01000003">
    <property type="protein sequence ID" value="TYA11919.1"/>
    <property type="molecule type" value="Genomic_DNA"/>
</dbReference>
<dbReference type="Gene3D" id="3.40.50.2000">
    <property type="entry name" value="Glycogen Phosphorylase B"/>
    <property type="match status" value="2"/>
</dbReference>
<evidence type="ECO:0000256" key="2">
    <source>
        <dbReference type="ARBA" id="ARBA00038209"/>
    </source>
</evidence>
<keyword evidence="8" id="KW-1185">Reference proteome</keyword>
<comment type="caution">
    <text evidence="7">The sequence shown here is derived from an EMBL/GenBank/DDBJ whole genome shotgun (WGS) entry which is preliminary data.</text>
</comment>